<accession>A0A0Q3V2E3</accession>
<dbReference type="AlphaFoldDB" id="A0A0Q3V2E3"/>
<evidence type="ECO:0000313" key="2">
    <source>
        <dbReference type="EnsemblPlants" id="KQK98678"/>
    </source>
</evidence>
<name>A0A0Q3V2E3_SETIT</name>
<reference evidence="2" key="2">
    <citation type="submission" date="2018-08" db="UniProtKB">
        <authorList>
            <consortium name="EnsemblPlants"/>
        </authorList>
    </citation>
    <scope>IDENTIFICATION</scope>
    <source>
        <strain evidence="2">Yugu1</strain>
    </source>
</reference>
<organism evidence="2 3">
    <name type="scientific">Setaria italica</name>
    <name type="common">Foxtail millet</name>
    <name type="synonym">Panicum italicum</name>
    <dbReference type="NCBI Taxonomy" id="4555"/>
    <lineage>
        <taxon>Eukaryota</taxon>
        <taxon>Viridiplantae</taxon>
        <taxon>Streptophyta</taxon>
        <taxon>Embryophyta</taxon>
        <taxon>Tracheophyta</taxon>
        <taxon>Spermatophyta</taxon>
        <taxon>Magnoliopsida</taxon>
        <taxon>Liliopsida</taxon>
        <taxon>Poales</taxon>
        <taxon>Poaceae</taxon>
        <taxon>PACMAD clade</taxon>
        <taxon>Panicoideae</taxon>
        <taxon>Panicodae</taxon>
        <taxon>Paniceae</taxon>
        <taxon>Cenchrinae</taxon>
        <taxon>Setaria</taxon>
    </lineage>
</organism>
<feature type="region of interest" description="Disordered" evidence="1">
    <location>
        <begin position="1"/>
        <end position="146"/>
    </location>
</feature>
<feature type="compositionally biased region" description="Gly residues" evidence="1">
    <location>
        <begin position="61"/>
        <end position="79"/>
    </location>
</feature>
<dbReference type="Proteomes" id="UP000004995">
    <property type="component" value="Unassembled WGS sequence"/>
</dbReference>
<dbReference type="EnsemblPlants" id="KQK98677">
    <property type="protein sequence ID" value="KQK98677"/>
    <property type="gene ID" value="SETIT_0091912mg"/>
</dbReference>
<proteinExistence type="predicted"/>
<keyword evidence="3" id="KW-1185">Reference proteome</keyword>
<evidence type="ECO:0000313" key="3">
    <source>
        <dbReference type="Proteomes" id="UP000004995"/>
    </source>
</evidence>
<feature type="compositionally biased region" description="Low complexity" evidence="1">
    <location>
        <begin position="101"/>
        <end position="112"/>
    </location>
</feature>
<dbReference type="EMBL" id="AGNK02004490">
    <property type="status" value="NOT_ANNOTATED_CDS"/>
    <property type="molecule type" value="Genomic_DNA"/>
</dbReference>
<protein>
    <submittedName>
        <fullName evidence="2">Uncharacterized protein</fullName>
    </submittedName>
</protein>
<dbReference type="Gramene" id="KQK98677">
    <property type="protein sequence ID" value="KQK98677"/>
    <property type="gene ID" value="SETIT_0091912mg"/>
</dbReference>
<feature type="compositionally biased region" description="Basic and acidic residues" evidence="1">
    <location>
        <begin position="83"/>
        <end position="100"/>
    </location>
</feature>
<evidence type="ECO:0000256" key="1">
    <source>
        <dbReference type="SAM" id="MobiDB-lite"/>
    </source>
</evidence>
<dbReference type="Gramene" id="KQK98678">
    <property type="protein sequence ID" value="KQK98678"/>
    <property type="gene ID" value="SETIT_0091912mg"/>
</dbReference>
<dbReference type="EnsemblPlants" id="KQK98678">
    <property type="protein sequence ID" value="KQK98678"/>
    <property type="gene ID" value="SETIT_0091912mg"/>
</dbReference>
<reference evidence="3" key="1">
    <citation type="journal article" date="2012" name="Nat. Biotechnol.">
        <title>Reference genome sequence of the model plant Setaria.</title>
        <authorList>
            <person name="Bennetzen J.L."/>
            <person name="Schmutz J."/>
            <person name="Wang H."/>
            <person name="Percifield R."/>
            <person name="Hawkins J."/>
            <person name="Pontaroli A.C."/>
            <person name="Estep M."/>
            <person name="Feng L."/>
            <person name="Vaughn J.N."/>
            <person name="Grimwood J."/>
            <person name="Jenkins J."/>
            <person name="Barry K."/>
            <person name="Lindquist E."/>
            <person name="Hellsten U."/>
            <person name="Deshpande S."/>
            <person name="Wang X."/>
            <person name="Wu X."/>
            <person name="Mitros T."/>
            <person name="Triplett J."/>
            <person name="Yang X."/>
            <person name="Ye C.Y."/>
            <person name="Mauro-Herrera M."/>
            <person name="Wang L."/>
            <person name="Li P."/>
            <person name="Sharma M."/>
            <person name="Sharma R."/>
            <person name="Ronald P.C."/>
            <person name="Panaud O."/>
            <person name="Kellogg E.A."/>
            <person name="Brutnell T.P."/>
            <person name="Doust A.N."/>
            <person name="Tuskan G.A."/>
            <person name="Rokhsar D."/>
            <person name="Devos K.M."/>
        </authorList>
    </citation>
    <scope>NUCLEOTIDE SEQUENCE [LARGE SCALE GENOMIC DNA]</scope>
    <source>
        <strain evidence="3">cv. Yugu1</strain>
    </source>
</reference>
<feature type="compositionally biased region" description="Gly residues" evidence="1">
    <location>
        <begin position="34"/>
        <end position="51"/>
    </location>
</feature>
<sequence>MHKLMSGAQGDWGSAGGDGRRRDWGKMGAALGEMAGGRTGGVEGDGGGAGGDGRRWDWGEMAGGAGGRWPVAGLGGDGGSAAERWRRDSGEPGRWRRRWGEMGAAARRQGAAVRGGAGGGRPTAALDPWGRWGTGVGGRLGDREMR</sequence>